<keyword evidence="7" id="KW-1185">Reference proteome</keyword>
<dbReference type="Gene3D" id="1.10.10.10">
    <property type="entry name" value="Winged helix-like DNA-binding domain superfamily/Winged helix DNA-binding domain"/>
    <property type="match status" value="1"/>
</dbReference>
<evidence type="ECO:0000313" key="7">
    <source>
        <dbReference type="Proteomes" id="UP000572051"/>
    </source>
</evidence>
<dbReference type="InterPro" id="IPR052362">
    <property type="entry name" value="HTH-GbsR_regulator"/>
</dbReference>
<dbReference type="PANTHER" id="PTHR38465">
    <property type="entry name" value="HTH-TYPE TRANSCRIPTIONAL REGULATOR MJ1563-RELATED"/>
    <property type="match status" value="1"/>
</dbReference>
<accession>A0A7Z0J7W0</accession>
<dbReference type="SUPFAM" id="SSF46785">
    <property type="entry name" value="Winged helix' DNA-binding domain"/>
    <property type="match status" value="1"/>
</dbReference>
<dbReference type="GO" id="GO:0003700">
    <property type="term" value="F:DNA-binding transcription factor activity"/>
    <property type="evidence" value="ECO:0007669"/>
    <property type="project" value="InterPro"/>
</dbReference>
<evidence type="ECO:0000256" key="3">
    <source>
        <dbReference type="ARBA" id="ARBA00023163"/>
    </source>
</evidence>
<gene>
    <name evidence="6" type="ORF">HNR10_000314</name>
</gene>
<keyword evidence="2 6" id="KW-0238">DNA-binding</keyword>
<dbReference type="Pfam" id="PF12802">
    <property type="entry name" value="MarR_2"/>
    <property type="match status" value="1"/>
</dbReference>
<dbReference type="PANTHER" id="PTHR38465:SF2">
    <property type="entry name" value="HTH-TYPE TRANSCRIPTIONAL REGULATOR MMPR5"/>
    <property type="match status" value="1"/>
</dbReference>
<feature type="domain" description="HTH marR-type" evidence="5">
    <location>
        <begin position="25"/>
        <end position="84"/>
    </location>
</feature>
<comment type="caution">
    <text evidence="6">The sequence shown here is derived from an EMBL/GenBank/DDBJ whole genome shotgun (WGS) entry which is preliminary data.</text>
</comment>
<proteinExistence type="predicted"/>
<feature type="region of interest" description="Disordered" evidence="4">
    <location>
        <begin position="155"/>
        <end position="182"/>
    </location>
</feature>
<organism evidence="6 7">
    <name type="scientific">Nocardiopsis aegyptia</name>
    <dbReference type="NCBI Taxonomy" id="220378"/>
    <lineage>
        <taxon>Bacteria</taxon>
        <taxon>Bacillati</taxon>
        <taxon>Actinomycetota</taxon>
        <taxon>Actinomycetes</taxon>
        <taxon>Streptosporangiales</taxon>
        <taxon>Nocardiopsidaceae</taxon>
        <taxon>Nocardiopsis</taxon>
    </lineage>
</organism>
<dbReference type="Gene3D" id="1.10.287.160">
    <property type="entry name" value="HR1 repeat"/>
    <property type="match status" value="1"/>
</dbReference>
<name>A0A7Z0J7W0_9ACTN</name>
<dbReference type="InterPro" id="IPR036390">
    <property type="entry name" value="WH_DNA-bd_sf"/>
</dbReference>
<dbReference type="AlphaFoldDB" id="A0A7Z0J7W0"/>
<evidence type="ECO:0000256" key="1">
    <source>
        <dbReference type="ARBA" id="ARBA00023015"/>
    </source>
</evidence>
<evidence type="ECO:0000259" key="5">
    <source>
        <dbReference type="Pfam" id="PF12802"/>
    </source>
</evidence>
<sequence length="182" mass="20867">MAHEESEEERRAFAQELGRFFEDRGLPRMEGRVLGWLVVCVPDHQSAEQLTEALGASRGAISMAMRLLQRADAVERVTVPGSRRHYYRLRPGLWRQEIDRRVEEAATVRALTADGLRRLSGTSAASDGDLARLRDMHEMYAFLEGGYAHLRDTWRERESREHPGPASTNEGEQEWPRPGRRE</sequence>
<keyword evidence="1" id="KW-0805">Transcription regulation</keyword>
<dbReference type="EMBL" id="JACCFS010000001">
    <property type="protein sequence ID" value="NYJ32433.1"/>
    <property type="molecule type" value="Genomic_DNA"/>
</dbReference>
<evidence type="ECO:0000313" key="6">
    <source>
        <dbReference type="EMBL" id="NYJ32433.1"/>
    </source>
</evidence>
<protein>
    <submittedName>
        <fullName evidence="6">DNA-binding transcriptional regulator GbsR (MarR family)</fullName>
    </submittedName>
</protein>
<dbReference type="Proteomes" id="UP000572051">
    <property type="component" value="Unassembled WGS sequence"/>
</dbReference>
<reference evidence="6 7" key="1">
    <citation type="submission" date="2020-07" db="EMBL/GenBank/DDBJ databases">
        <title>Sequencing the genomes of 1000 actinobacteria strains.</title>
        <authorList>
            <person name="Klenk H.-P."/>
        </authorList>
    </citation>
    <scope>NUCLEOTIDE SEQUENCE [LARGE SCALE GENOMIC DNA]</scope>
    <source>
        <strain evidence="6 7">DSM 44442</strain>
    </source>
</reference>
<dbReference type="InterPro" id="IPR000835">
    <property type="entry name" value="HTH_MarR-typ"/>
</dbReference>
<dbReference type="RefSeq" id="WP_179820244.1">
    <property type="nucleotide sequence ID" value="NZ_JACCFS010000001.1"/>
</dbReference>
<evidence type="ECO:0000256" key="4">
    <source>
        <dbReference type="SAM" id="MobiDB-lite"/>
    </source>
</evidence>
<dbReference type="InterPro" id="IPR036388">
    <property type="entry name" value="WH-like_DNA-bd_sf"/>
</dbReference>
<dbReference type="GO" id="GO:0003677">
    <property type="term" value="F:DNA binding"/>
    <property type="evidence" value="ECO:0007669"/>
    <property type="project" value="UniProtKB-KW"/>
</dbReference>
<evidence type="ECO:0000256" key="2">
    <source>
        <dbReference type="ARBA" id="ARBA00023125"/>
    </source>
</evidence>
<keyword evidence="3" id="KW-0804">Transcription</keyword>